<accession>A0ABW6GLK1</accession>
<evidence type="ECO:0000313" key="1">
    <source>
        <dbReference type="EMBL" id="MFE1353626.1"/>
    </source>
</evidence>
<protein>
    <submittedName>
        <fullName evidence="1">Uncharacterized protein</fullName>
    </submittedName>
</protein>
<reference evidence="1 2" key="1">
    <citation type="submission" date="2024-09" db="EMBL/GenBank/DDBJ databases">
        <title>The Natural Products Discovery Center: Release of the First 8490 Sequenced Strains for Exploring Actinobacteria Biosynthetic Diversity.</title>
        <authorList>
            <person name="Kalkreuter E."/>
            <person name="Kautsar S.A."/>
            <person name="Yang D."/>
            <person name="Bader C.D."/>
            <person name="Teijaro C.N."/>
            <person name="Fluegel L."/>
            <person name="Davis C.M."/>
            <person name="Simpson J.R."/>
            <person name="Lauterbach L."/>
            <person name="Steele A.D."/>
            <person name="Gui C."/>
            <person name="Meng S."/>
            <person name="Li G."/>
            <person name="Viehrig K."/>
            <person name="Ye F."/>
            <person name="Su P."/>
            <person name="Kiefer A.F."/>
            <person name="Nichols A."/>
            <person name="Cepeda A.J."/>
            <person name="Yan W."/>
            <person name="Fan B."/>
            <person name="Jiang Y."/>
            <person name="Adhikari A."/>
            <person name="Zheng C.-J."/>
            <person name="Schuster L."/>
            <person name="Cowan T.M."/>
            <person name="Smanski M.J."/>
            <person name="Chevrette M.G."/>
            <person name="De Carvalho L.P.S."/>
            <person name="Shen B."/>
        </authorList>
    </citation>
    <scope>NUCLEOTIDE SEQUENCE [LARGE SCALE GENOMIC DNA]</scope>
    <source>
        <strain evidence="1 2">NPDC058753</strain>
    </source>
</reference>
<dbReference type="RefSeq" id="WP_380321202.1">
    <property type="nucleotide sequence ID" value="NZ_JBHYPW010000013.1"/>
</dbReference>
<comment type="caution">
    <text evidence="1">The sequence shown here is derived from an EMBL/GenBank/DDBJ whole genome shotgun (WGS) entry which is preliminary data.</text>
</comment>
<gene>
    <name evidence="1" type="ORF">ACFW6T_16730</name>
</gene>
<proteinExistence type="predicted"/>
<keyword evidence="2" id="KW-1185">Reference proteome</keyword>
<dbReference type="EMBL" id="JBHYPX010000031">
    <property type="protein sequence ID" value="MFE1353626.1"/>
    <property type="molecule type" value="Genomic_DNA"/>
</dbReference>
<sequence>MAIGDVGVGSSGRVGPAVRAVRLDDPWYGPPREVTAVPLDPLLDELPFLQMDPYDFEKLLWKLVIEVEGLRDVHRFGTYGQKDDGLDVVGRTAGGAWHGWQGKRYEAYGPADLVRAVEDHTVRGSGEFPVERLVVCVPCKIKRQVTAKLRELKKANPGLELELLGPDHLGSRLRRRSDIVTEFFGAQTAQRFCLPGPAPVVIAAPSVDRADLADAARRSPAAVFGAAPFLESAARCFESQDYRAAADNLWQAEQRLGRAGFEGHAASVAHRRTEALIKAGSLDEASVLLSDAFWLSADTGDTDGAADITHRLGQALRIESDETDDVVPPGTERASRLLAVMEAARELLLHPFPEPEIPDLLLGDPAGAEAEFTRLAALAGETALMDRDVRWVVDHADRLSVLAQAPREHDVWSSTRLNLVIADATGRWEDVLGAARRREYPRLMCALVLARYARHLAVANGDPLAADHWKEAVEQACLDGYNGDAGEWVNAQRLLHHWAAPRQLPDFDDFELARSLRLRPGKAKLFGETDLLGQGLGDLHDGKLRSAVIALRQQVRISTVTGRWFDEHVARRRLAEALRESGEFDRAAAQVVAVGETAAAKELAEAAGEYFVDVTGSIGTGPYWERATALRLLAEQADLLPDPLVDPVAEAALAIVAPAQEDLVAQIRSQSPSVHEAACNLLAALSGRLDGQRAAQLLDIFRPLAPRKENSGFRLTDDTHAKVLTSVAQAHTSLRDDALDQAEAMLVGDRALPGALRDIATVMAKYGRGRITRLAEIADAGSDTATEILGYFTRDAPDELLIGRAKEALARITAPRPAAGGNGSSLGTAAGPDASLIRLLPEADRLAAVHALIAAAQGPDPLMNRAEFIDAAALLIRSLSRDTAVGDLFPRVLAAAEKNSEPNEADLSITATDHALSWFRINLPPTDLEAHWLYLAAALARTRAETDRVRDRILVELPGAGSDGGYFLVRSLQLLSQETLAPHVLLLAAHPHWAARSLSAVLWARHDDVPLLLGTVLARDPDARVRRTLAGVVAGPPQDRTAAAREVLAADPRCSVRAALDSVEGSTA</sequence>
<evidence type="ECO:0000313" key="2">
    <source>
        <dbReference type="Proteomes" id="UP001599542"/>
    </source>
</evidence>
<organism evidence="1 2">
    <name type="scientific">Kitasatospora phosalacinea</name>
    <dbReference type="NCBI Taxonomy" id="2065"/>
    <lineage>
        <taxon>Bacteria</taxon>
        <taxon>Bacillati</taxon>
        <taxon>Actinomycetota</taxon>
        <taxon>Actinomycetes</taxon>
        <taxon>Kitasatosporales</taxon>
        <taxon>Streptomycetaceae</taxon>
        <taxon>Kitasatospora</taxon>
    </lineage>
</organism>
<name>A0ABW6GLK1_9ACTN</name>
<dbReference type="Proteomes" id="UP001599542">
    <property type="component" value="Unassembled WGS sequence"/>
</dbReference>